<keyword evidence="3" id="KW-0238">DNA-binding</keyword>
<dbReference type="SUPFAM" id="SSF52172">
    <property type="entry name" value="CheY-like"/>
    <property type="match status" value="1"/>
</dbReference>
<dbReference type="InterPro" id="IPR058245">
    <property type="entry name" value="NreC/VraR/RcsB-like_REC"/>
</dbReference>
<organism evidence="8 9">
    <name type="scientific">Pseudaminobacter salicylatoxidans</name>
    <dbReference type="NCBI Taxonomy" id="93369"/>
    <lineage>
        <taxon>Bacteria</taxon>
        <taxon>Pseudomonadati</taxon>
        <taxon>Pseudomonadota</taxon>
        <taxon>Alphaproteobacteria</taxon>
        <taxon>Hyphomicrobiales</taxon>
        <taxon>Phyllobacteriaceae</taxon>
        <taxon>Pseudaminobacter</taxon>
    </lineage>
</organism>
<dbReference type="OrthoDB" id="3678174at2"/>
<dbReference type="CDD" id="cd17535">
    <property type="entry name" value="REC_NarL-like"/>
    <property type="match status" value="1"/>
</dbReference>
<dbReference type="GO" id="GO:0000160">
    <property type="term" value="P:phosphorelay signal transduction system"/>
    <property type="evidence" value="ECO:0007669"/>
    <property type="project" value="InterPro"/>
</dbReference>
<dbReference type="Gene3D" id="3.40.50.2300">
    <property type="match status" value="1"/>
</dbReference>
<comment type="caution">
    <text evidence="8">The sequence shown here is derived from an EMBL/GenBank/DDBJ whole genome shotgun (WGS) entry which is preliminary data.</text>
</comment>
<evidence type="ECO:0000259" key="7">
    <source>
        <dbReference type="PROSITE" id="PS50110"/>
    </source>
</evidence>
<keyword evidence="1 5" id="KW-0597">Phosphoprotein</keyword>
<dbReference type="AlphaFoldDB" id="A0A316C635"/>
<evidence type="ECO:0000259" key="6">
    <source>
        <dbReference type="PROSITE" id="PS50043"/>
    </source>
</evidence>
<name>A0A316C635_PSESE</name>
<dbReference type="RefSeq" id="WP_026060754.1">
    <property type="nucleotide sequence ID" value="NZ_QGGG01000004.1"/>
</dbReference>
<evidence type="ECO:0000256" key="4">
    <source>
        <dbReference type="ARBA" id="ARBA00023163"/>
    </source>
</evidence>
<keyword evidence="9" id="KW-1185">Reference proteome</keyword>
<dbReference type="InterPro" id="IPR039420">
    <property type="entry name" value="WalR-like"/>
</dbReference>
<keyword evidence="4" id="KW-0804">Transcription</keyword>
<dbReference type="Pfam" id="PF00196">
    <property type="entry name" value="GerE"/>
    <property type="match status" value="1"/>
</dbReference>
<feature type="modified residue" description="4-aspartylphosphate" evidence="5">
    <location>
        <position position="60"/>
    </location>
</feature>
<evidence type="ECO:0000256" key="1">
    <source>
        <dbReference type="ARBA" id="ARBA00022553"/>
    </source>
</evidence>
<evidence type="ECO:0000313" key="9">
    <source>
        <dbReference type="Proteomes" id="UP000245396"/>
    </source>
</evidence>
<reference evidence="8 9" key="1">
    <citation type="submission" date="2018-05" db="EMBL/GenBank/DDBJ databases">
        <title>Genomic Encyclopedia of Type Strains, Phase IV (KMG-IV): sequencing the most valuable type-strain genomes for metagenomic binning, comparative biology and taxonomic classification.</title>
        <authorList>
            <person name="Goeker M."/>
        </authorList>
    </citation>
    <scope>NUCLEOTIDE SEQUENCE [LARGE SCALE GENOMIC DNA]</scope>
    <source>
        <strain evidence="8 9">DSM 6986</strain>
    </source>
</reference>
<evidence type="ECO:0000256" key="3">
    <source>
        <dbReference type="ARBA" id="ARBA00023125"/>
    </source>
</evidence>
<dbReference type="PROSITE" id="PS00622">
    <property type="entry name" value="HTH_LUXR_1"/>
    <property type="match status" value="1"/>
</dbReference>
<evidence type="ECO:0000256" key="5">
    <source>
        <dbReference type="PROSITE-ProRule" id="PRU00169"/>
    </source>
</evidence>
<feature type="domain" description="Response regulatory" evidence="7">
    <location>
        <begin position="9"/>
        <end position="125"/>
    </location>
</feature>
<dbReference type="Proteomes" id="UP000245396">
    <property type="component" value="Unassembled WGS sequence"/>
</dbReference>
<dbReference type="PROSITE" id="PS50043">
    <property type="entry name" value="HTH_LUXR_2"/>
    <property type="match status" value="1"/>
</dbReference>
<dbReference type="InterPro" id="IPR016032">
    <property type="entry name" value="Sig_transdc_resp-reg_C-effctor"/>
</dbReference>
<dbReference type="EMBL" id="QGGG01000004">
    <property type="protein sequence ID" value="PWJ84773.1"/>
    <property type="molecule type" value="Genomic_DNA"/>
</dbReference>
<dbReference type="SMART" id="SM00421">
    <property type="entry name" value="HTH_LUXR"/>
    <property type="match status" value="1"/>
</dbReference>
<dbReference type="PRINTS" id="PR00038">
    <property type="entry name" value="HTHLUXR"/>
</dbReference>
<dbReference type="Pfam" id="PF00072">
    <property type="entry name" value="Response_reg"/>
    <property type="match status" value="1"/>
</dbReference>
<dbReference type="InterPro" id="IPR011006">
    <property type="entry name" value="CheY-like_superfamily"/>
</dbReference>
<dbReference type="GO" id="GO:0003677">
    <property type="term" value="F:DNA binding"/>
    <property type="evidence" value="ECO:0007669"/>
    <property type="project" value="UniProtKB-KW"/>
</dbReference>
<feature type="domain" description="HTH luxR-type" evidence="6">
    <location>
        <begin position="146"/>
        <end position="211"/>
    </location>
</feature>
<dbReference type="InterPro" id="IPR001789">
    <property type="entry name" value="Sig_transdc_resp-reg_receiver"/>
</dbReference>
<dbReference type="InterPro" id="IPR000792">
    <property type="entry name" value="Tscrpt_reg_LuxR_C"/>
</dbReference>
<dbReference type="SMART" id="SM00448">
    <property type="entry name" value="REC"/>
    <property type="match status" value="1"/>
</dbReference>
<dbReference type="PANTHER" id="PTHR43214:SF41">
    <property type="entry name" value="NITRATE_NITRITE RESPONSE REGULATOR PROTEIN NARP"/>
    <property type="match status" value="1"/>
</dbReference>
<accession>A0A316C635</accession>
<protein>
    <submittedName>
        <fullName evidence="8">LuxR family two component transcriptional regulator</fullName>
    </submittedName>
</protein>
<dbReference type="PROSITE" id="PS50110">
    <property type="entry name" value="RESPONSE_REGULATORY"/>
    <property type="match status" value="1"/>
</dbReference>
<dbReference type="CDD" id="cd06170">
    <property type="entry name" value="LuxR_C_like"/>
    <property type="match status" value="1"/>
</dbReference>
<dbReference type="SUPFAM" id="SSF46894">
    <property type="entry name" value="C-terminal effector domain of the bipartite response regulators"/>
    <property type="match status" value="1"/>
</dbReference>
<keyword evidence="2" id="KW-0805">Transcription regulation</keyword>
<gene>
    <name evidence="8" type="ORF">C7441_10438</name>
</gene>
<dbReference type="GO" id="GO:0006355">
    <property type="term" value="P:regulation of DNA-templated transcription"/>
    <property type="evidence" value="ECO:0007669"/>
    <property type="project" value="InterPro"/>
</dbReference>
<evidence type="ECO:0000256" key="2">
    <source>
        <dbReference type="ARBA" id="ARBA00023015"/>
    </source>
</evidence>
<proteinExistence type="predicted"/>
<dbReference type="STRING" id="1192868.GCA_000304395_04540"/>
<evidence type="ECO:0000313" key="8">
    <source>
        <dbReference type="EMBL" id="PWJ84773.1"/>
    </source>
</evidence>
<sequence length="215" mass="23212">MVQVPPCRRVFLVDDHPVVLAGVKSMVEAQRDLKVVGVAGDAESAINGIRETDPHVVVMDVSLPGTNGIALVERLRQEFPQLSALALTVHEESAYVHQLLQAGARGFILKRSAAEELIHAIRSVLAGGIYIDPTIAAKILSAPKVPVASAETLSEREISVIKLVAKGYSNKEVSAQLSLSVKTIETYRARAAEKLGLRTRAALVRYATLEGWMVE</sequence>
<dbReference type="PANTHER" id="PTHR43214">
    <property type="entry name" value="TWO-COMPONENT RESPONSE REGULATOR"/>
    <property type="match status" value="1"/>
</dbReference>